<evidence type="ECO:0000256" key="1">
    <source>
        <dbReference type="ARBA" id="ARBA00023115"/>
    </source>
</evidence>
<dbReference type="SUPFAM" id="SSF53335">
    <property type="entry name" value="S-adenosyl-L-methionine-dependent methyltransferases"/>
    <property type="match status" value="1"/>
</dbReference>
<dbReference type="RefSeq" id="WP_285765328.1">
    <property type="nucleotide sequence ID" value="NZ_BSYJ01000008.1"/>
</dbReference>
<dbReference type="InterPro" id="IPR029063">
    <property type="entry name" value="SAM-dependent_MTases_sf"/>
</dbReference>
<reference evidence="3 4" key="1">
    <citation type="submission" date="2023-04" db="EMBL/GenBank/DDBJ databases">
        <title>Marinobulbifer ophiurae gen. nov., sp. Nov., isolate from tissue of brittle star Ophioplocus japonicus.</title>
        <authorList>
            <person name="Kawano K."/>
            <person name="Sawayama S."/>
            <person name="Nakagawa S."/>
        </authorList>
    </citation>
    <scope>NUCLEOTIDE SEQUENCE [LARGE SCALE GENOMIC DNA]</scope>
    <source>
        <strain evidence="3 4">NKW57</strain>
    </source>
</reference>
<dbReference type="InterPro" id="IPR041698">
    <property type="entry name" value="Methyltransf_25"/>
</dbReference>
<protein>
    <recommendedName>
        <fullName evidence="2">Methyltransferase domain-containing protein</fullName>
    </recommendedName>
</protein>
<keyword evidence="4" id="KW-1185">Reference proteome</keyword>
<keyword evidence="1" id="KW-0620">Polyamine biosynthesis</keyword>
<sequence length="240" mass="26987">MAVLWHRECDGDRYEIRSHGASIRLYSNGVLHSQWNPDRPLRGSLWELLYIPVCFRPPASVRRILVLGVGGGTVIRLLQRLLPGASITAVDINPVHLEVCRDWFGVERVELICDDAVNFVEAYRGPDFDLIIDDLFGHSDGIPSRAIPVTPTWCKALGGILAPAGLMVTNFASRKEFLNCGWRKAPDVTADFAARWSLQLPQYENTIGVFSREELNRQFFTQNLAPPWSPSAFDLELRKG</sequence>
<name>A0ABQ6M2Y9_9GAMM</name>
<gene>
    <name evidence="3" type="ORF">MNKW57_30420</name>
</gene>
<dbReference type="Gene3D" id="3.40.50.150">
    <property type="entry name" value="Vaccinia Virus protein VP39"/>
    <property type="match status" value="1"/>
</dbReference>
<dbReference type="CDD" id="cd02440">
    <property type="entry name" value="AdoMet_MTases"/>
    <property type="match status" value="1"/>
</dbReference>
<dbReference type="PANTHER" id="PTHR43317">
    <property type="entry name" value="THERMOSPERMINE SYNTHASE ACAULIS5"/>
    <property type="match status" value="1"/>
</dbReference>
<comment type="caution">
    <text evidence="3">The sequence shown here is derived from an EMBL/GenBank/DDBJ whole genome shotgun (WGS) entry which is preliminary data.</text>
</comment>
<feature type="domain" description="Methyltransferase" evidence="2">
    <location>
        <begin position="64"/>
        <end position="138"/>
    </location>
</feature>
<accession>A0ABQ6M2Y9</accession>
<organism evidence="3 4">
    <name type="scientific">Biformimicrobium ophioploci</name>
    <dbReference type="NCBI Taxonomy" id="3036711"/>
    <lineage>
        <taxon>Bacteria</taxon>
        <taxon>Pseudomonadati</taxon>
        <taxon>Pseudomonadota</taxon>
        <taxon>Gammaproteobacteria</taxon>
        <taxon>Cellvibrionales</taxon>
        <taxon>Microbulbiferaceae</taxon>
        <taxon>Biformimicrobium</taxon>
    </lineage>
</organism>
<dbReference type="Proteomes" id="UP001224392">
    <property type="component" value="Unassembled WGS sequence"/>
</dbReference>
<evidence type="ECO:0000259" key="2">
    <source>
        <dbReference type="Pfam" id="PF13649"/>
    </source>
</evidence>
<dbReference type="EMBL" id="BSYJ01000008">
    <property type="protein sequence ID" value="GMG88721.1"/>
    <property type="molecule type" value="Genomic_DNA"/>
</dbReference>
<proteinExistence type="predicted"/>
<dbReference type="PANTHER" id="PTHR43317:SF1">
    <property type="entry name" value="THERMOSPERMINE SYNTHASE ACAULIS5"/>
    <property type="match status" value="1"/>
</dbReference>
<evidence type="ECO:0000313" key="3">
    <source>
        <dbReference type="EMBL" id="GMG88721.1"/>
    </source>
</evidence>
<dbReference type="Pfam" id="PF13649">
    <property type="entry name" value="Methyltransf_25"/>
    <property type="match status" value="1"/>
</dbReference>
<evidence type="ECO:0000313" key="4">
    <source>
        <dbReference type="Proteomes" id="UP001224392"/>
    </source>
</evidence>